<protein>
    <submittedName>
        <fullName evidence="1">Haloacid dehalogenase</fullName>
    </submittedName>
</protein>
<dbReference type="Gene3D" id="1.10.150.240">
    <property type="entry name" value="Putative phosphatase, domain 2"/>
    <property type="match status" value="1"/>
</dbReference>
<organism evidence="1 2">
    <name type="scientific">Pseudomonas nitroreducens</name>
    <dbReference type="NCBI Taxonomy" id="46680"/>
    <lineage>
        <taxon>Bacteria</taxon>
        <taxon>Pseudomonadati</taxon>
        <taxon>Pseudomonadota</taxon>
        <taxon>Gammaproteobacteria</taxon>
        <taxon>Pseudomonadales</taxon>
        <taxon>Pseudomonadaceae</taxon>
        <taxon>Pseudomonas</taxon>
    </lineage>
</organism>
<evidence type="ECO:0000313" key="2">
    <source>
        <dbReference type="Proteomes" id="UP000198145"/>
    </source>
</evidence>
<dbReference type="RefSeq" id="WP_088420117.1">
    <property type="nucleotide sequence ID" value="NZ_NJBA01000007.1"/>
</dbReference>
<accession>A0A246F9U7</accession>
<gene>
    <name evidence="1" type="ORF">CEG18_20335</name>
</gene>
<dbReference type="SUPFAM" id="SSF56784">
    <property type="entry name" value="HAD-like"/>
    <property type="match status" value="1"/>
</dbReference>
<dbReference type="Proteomes" id="UP000198145">
    <property type="component" value="Unassembled WGS sequence"/>
</dbReference>
<dbReference type="GO" id="GO:0050308">
    <property type="term" value="F:sugar-phosphatase activity"/>
    <property type="evidence" value="ECO:0007669"/>
    <property type="project" value="TreeGrafter"/>
</dbReference>
<dbReference type="SFLD" id="SFLDG01129">
    <property type="entry name" value="C1.5:_HAD__Beta-PGM__Phosphata"/>
    <property type="match status" value="1"/>
</dbReference>
<dbReference type="PRINTS" id="PR00413">
    <property type="entry name" value="HADHALOGNASE"/>
</dbReference>
<dbReference type="SFLD" id="SFLDS00003">
    <property type="entry name" value="Haloacid_Dehalogenase"/>
    <property type="match status" value="1"/>
</dbReference>
<dbReference type="InterPro" id="IPR023214">
    <property type="entry name" value="HAD_sf"/>
</dbReference>
<dbReference type="Pfam" id="PF00702">
    <property type="entry name" value="Hydrolase"/>
    <property type="match status" value="1"/>
</dbReference>
<proteinExistence type="predicted"/>
<dbReference type="Gene3D" id="3.40.50.1000">
    <property type="entry name" value="HAD superfamily/HAD-like"/>
    <property type="match status" value="1"/>
</dbReference>
<dbReference type="InterPro" id="IPR023198">
    <property type="entry name" value="PGP-like_dom2"/>
</dbReference>
<dbReference type="InterPro" id="IPR036412">
    <property type="entry name" value="HAD-like_sf"/>
</dbReference>
<dbReference type="InterPro" id="IPR051806">
    <property type="entry name" value="HAD-like_SPP"/>
</dbReference>
<sequence>MLIETRAILLDMDGTLVQSTAAVELVWGIWCQRHGVPLDAVLSICHGIRSEDTIAQVAPHLDMAAELLALNQLEFEHAMQGSAIVAGADLFLGALVGQPWAVVTSASRRVALERLAICGLPLPDVLVGSDDVSAGKPDPQPYRLGAERLGMAAQDCLAFEDAPAGVQSALDAGCQVIQIGTGSAFDPRVRAVVPNWSQLSLKAADGQLLVELPAHS</sequence>
<dbReference type="InterPro" id="IPR006439">
    <property type="entry name" value="HAD-SF_hydro_IA"/>
</dbReference>
<name>A0A246F9U7_PSENT</name>
<dbReference type="AlphaFoldDB" id="A0A246F9U7"/>
<dbReference type="PANTHER" id="PTHR43481">
    <property type="entry name" value="FRUCTOSE-1-PHOSPHATE PHOSPHATASE"/>
    <property type="match status" value="1"/>
</dbReference>
<dbReference type="PANTHER" id="PTHR43481:SF4">
    <property type="entry name" value="GLYCEROL-1-PHOSPHATE PHOSPHOHYDROLASE 1-RELATED"/>
    <property type="match status" value="1"/>
</dbReference>
<evidence type="ECO:0000313" key="1">
    <source>
        <dbReference type="EMBL" id="OWP49090.1"/>
    </source>
</evidence>
<comment type="caution">
    <text evidence="1">The sequence shown here is derived from an EMBL/GenBank/DDBJ whole genome shotgun (WGS) entry which is preliminary data.</text>
</comment>
<reference evidence="1 2" key="1">
    <citation type="submission" date="2017-06" db="EMBL/GenBank/DDBJ databases">
        <title>Draft genome of Pseudomonas nitroreducens DF05.</title>
        <authorList>
            <person name="Iyer R."/>
        </authorList>
    </citation>
    <scope>NUCLEOTIDE SEQUENCE [LARGE SCALE GENOMIC DNA]</scope>
    <source>
        <strain evidence="1 2">DF05</strain>
    </source>
</reference>
<dbReference type="NCBIfam" id="TIGR01509">
    <property type="entry name" value="HAD-SF-IA-v3"/>
    <property type="match status" value="1"/>
</dbReference>
<dbReference type="EMBL" id="NJBA01000007">
    <property type="protein sequence ID" value="OWP49090.1"/>
    <property type="molecule type" value="Genomic_DNA"/>
</dbReference>